<proteinExistence type="predicted"/>
<dbReference type="Gene3D" id="2.30.30.90">
    <property type="match status" value="1"/>
</dbReference>
<sequence length="100" mass="10306">MLSLFATGHRAATSAPLPGAVERECTARAHLLPVGAEAVLTSVARVTNPALALRLRELGLREGATLTIGNKTAGGGRVVTVDGCRYALDVATLASLDVQR</sequence>
<dbReference type="SUPFAM" id="SSF50037">
    <property type="entry name" value="C-terminal domain of transcriptional repressors"/>
    <property type="match status" value="1"/>
</dbReference>
<dbReference type="Pfam" id="PF04023">
    <property type="entry name" value="FeoA"/>
    <property type="match status" value="1"/>
</dbReference>
<dbReference type="EMBL" id="VHIR01000014">
    <property type="protein sequence ID" value="TQE43015.1"/>
    <property type="molecule type" value="Genomic_DNA"/>
</dbReference>
<gene>
    <name evidence="3" type="ORF">EJK80_09505</name>
</gene>
<protein>
    <submittedName>
        <fullName evidence="3">Ferrous iron transport protein A</fullName>
    </submittedName>
</protein>
<dbReference type="InterPro" id="IPR007167">
    <property type="entry name" value="Fe-transptr_FeoA-like"/>
</dbReference>
<dbReference type="STRING" id="1686286.GCA_900092335_02026"/>
<keyword evidence="4" id="KW-1185">Reference proteome</keyword>
<comment type="caution">
    <text evidence="3">The sequence shown here is derived from an EMBL/GenBank/DDBJ whole genome shotgun (WGS) entry which is preliminary data.</text>
</comment>
<keyword evidence="1" id="KW-0408">Iron</keyword>
<dbReference type="InterPro" id="IPR038157">
    <property type="entry name" value="FeoA_core_dom"/>
</dbReference>
<evidence type="ECO:0000259" key="2">
    <source>
        <dbReference type="Pfam" id="PF04023"/>
    </source>
</evidence>
<dbReference type="GO" id="GO:0046914">
    <property type="term" value="F:transition metal ion binding"/>
    <property type="evidence" value="ECO:0007669"/>
    <property type="project" value="InterPro"/>
</dbReference>
<reference evidence="3 4" key="1">
    <citation type="submission" date="2019-06" db="EMBL/GenBank/DDBJ databases">
        <title>Draft genome of C. phoceense Strain 272.</title>
        <authorList>
            <person name="Pacheco L.G.C."/>
            <person name="Barberis C.M."/>
            <person name="Almuzara M.N."/>
            <person name="Traglia G.M."/>
            <person name="Santos C.S."/>
            <person name="Rocha D.J.P.G."/>
            <person name="Aguiar E.R.G.R."/>
            <person name="Vay C.A."/>
        </authorList>
    </citation>
    <scope>NUCLEOTIDE SEQUENCE [LARGE SCALE GENOMIC DNA]</scope>
    <source>
        <strain evidence="3 4">272</strain>
    </source>
</reference>
<evidence type="ECO:0000313" key="4">
    <source>
        <dbReference type="Proteomes" id="UP000318080"/>
    </source>
</evidence>
<dbReference type="Proteomes" id="UP000318080">
    <property type="component" value="Unassembled WGS sequence"/>
</dbReference>
<evidence type="ECO:0000313" key="3">
    <source>
        <dbReference type="EMBL" id="TQE43015.1"/>
    </source>
</evidence>
<accession>A0A540R5J5</accession>
<dbReference type="InterPro" id="IPR008988">
    <property type="entry name" value="Transcriptional_repressor_C"/>
</dbReference>
<feature type="domain" description="Ferrous iron transporter FeoA-like" evidence="2">
    <location>
        <begin position="32"/>
        <end position="89"/>
    </location>
</feature>
<name>A0A540R5J5_9CORY</name>
<evidence type="ECO:0000256" key="1">
    <source>
        <dbReference type="ARBA" id="ARBA00023004"/>
    </source>
</evidence>
<dbReference type="AlphaFoldDB" id="A0A540R5J5"/>
<organism evidence="3 4">
    <name type="scientific">Corynebacterium phoceense</name>
    <dbReference type="NCBI Taxonomy" id="1686286"/>
    <lineage>
        <taxon>Bacteria</taxon>
        <taxon>Bacillati</taxon>
        <taxon>Actinomycetota</taxon>
        <taxon>Actinomycetes</taxon>
        <taxon>Mycobacteriales</taxon>
        <taxon>Corynebacteriaceae</taxon>
        <taxon>Corynebacterium</taxon>
    </lineage>
</organism>